<evidence type="ECO:0000256" key="3">
    <source>
        <dbReference type="ARBA" id="ARBA00022989"/>
    </source>
</evidence>
<evidence type="ECO:0000256" key="2">
    <source>
        <dbReference type="ARBA" id="ARBA00022692"/>
    </source>
</evidence>
<accession>A0A3B0RMY0</accession>
<protein>
    <recommendedName>
        <fullName evidence="7">DoxX family protein</fullName>
    </recommendedName>
</protein>
<gene>
    <name evidence="6" type="ORF">MNBD_ALPHA06-798</name>
</gene>
<feature type="transmembrane region" description="Helical" evidence="5">
    <location>
        <begin position="71"/>
        <end position="90"/>
    </location>
</feature>
<feature type="transmembrane region" description="Helical" evidence="5">
    <location>
        <begin position="110"/>
        <end position="128"/>
    </location>
</feature>
<feature type="transmembrane region" description="Helical" evidence="5">
    <location>
        <begin position="47"/>
        <end position="64"/>
    </location>
</feature>
<name>A0A3B0RMY0_9ZZZZ</name>
<dbReference type="EMBL" id="UOEE01000156">
    <property type="protein sequence ID" value="VAV93052.1"/>
    <property type="molecule type" value="Genomic_DNA"/>
</dbReference>
<dbReference type="InterPro" id="IPR032808">
    <property type="entry name" value="DoxX"/>
</dbReference>
<sequence>MKFLKWGFVILLAAFLVFMGAQKFGGPNPIFHYIANSTGMAFFEPQVRLLTGVAEIVAAALLVWPRTRMLGAYLSLAVLGGALLFHLSPFLGINAPVAFNADGGYVKSPALFIMASSFFVVTLALIYVERVTEKPPAE</sequence>
<keyword evidence="4 5" id="KW-0472">Membrane</keyword>
<evidence type="ECO:0000313" key="6">
    <source>
        <dbReference type="EMBL" id="VAV93052.1"/>
    </source>
</evidence>
<evidence type="ECO:0000256" key="4">
    <source>
        <dbReference type="ARBA" id="ARBA00023136"/>
    </source>
</evidence>
<dbReference type="GO" id="GO:0016020">
    <property type="term" value="C:membrane"/>
    <property type="evidence" value="ECO:0007669"/>
    <property type="project" value="UniProtKB-SubCell"/>
</dbReference>
<dbReference type="AlphaFoldDB" id="A0A3B0RMY0"/>
<keyword evidence="2 5" id="KW-0812">Transmembrane</keyword>
<dbReference type="Pfam" id="PF13564">
    <property type="entry name" value="DoxX_2"/>
    <property type="match status" value="1"/>
</dbReference>
<proteinExistence type="predicted"/>
<evidence type="ECO:0000256" key="1">
    <source>
        <dbReference type="ARBA" id="ARBA00004141"/>
    </source>
</evidence>
<keyword evidence="3 5" id="KW-1133">Transmembrane helix</keyword>
<organism evidence="6">
    <name type="scientific">hydrothermal vent metagenome</name>
    <dbReference type="NCBI Taxonomy" id="652676"/>
    <lineage>
        <taxon>unclassified sequences</taxon>
        <taxon>metagenomes</taxon>
        <taxon>ecological metagenomes</taxon>
    </lineage>
</organism>
<evidence type="ECO:0008006" key="7">
    <source>
        <dbReference type="Google" id="ProtNLM"/>
    </source>
</evidence>
<reference evidence="6" key="1">
    <citation type="submission" date="2018-06" db="EMBL/GenBank/DDBJ databases">
        <authorList>
            <person name="Zhirakovskaya E."/>
        </authorList>
    </citation>
    <scope>NUCLEOTIDE SEQUENCE</scope>
</reference>
<evidence type="ECO:0000256" key="5">
    <source>
        <dbReference type="SAM" id="Phobius"/>
    </source>
</evidence>
<comment type="subcellular location">
    <subcellularLocation>
        <location evidence="1">Membrane</location>
        <topology evidence="1">Multi-pass membrane protein</topology>
    </subcellularLocation>
</comment>